<organism evidence="1 2">
    <name type="scientific">Acinetobacter terrae</name>
    <dbReference type="NCBI Taxonomy" id="2731247"/>
    <lineage>
        <taxon>Bacteria</taxon>
        <taxon>Pseudomonadati</taxon>
        <taxon>Pseudomonadota</taxon>
        <taxon>Gammaproteobacteria</taxon>
        <taxon>Moraxellales</taxon>
        <taxon>Moraxellaceae</taxon>
        <taxon>Acinetobacter</taxon>
        <taxon>Acinetobacter Taxon 24</taxon>
    </lineage>
</organism>
<comment type="caution">
    <text evidence="1">The sequence shown here is derived from an EMBL/GenBank/DDBJ whole genome shotgun (WGS) entry which is preliminary data.</text>
</comment>
<dbReference type="AlphaFoldDB" id="A0A8E4F8Z3"/>
<proteinExistence type="predicted"/>
<sequence length="375" mass="43991">MMGQKILNLDGVSTKKIDTRKKYYIVKKSDGSFSSNIKLLMGKIDNACVFYAERLIETLFENEFDVYIKLQKEYFEKLSGNKLFIYAGLSGESLLSRDAFKKYVEETVVKSEMKTYIYKYFYSFEILYLTKNIQNLCRQIQDTLYFFYDQFNSENIFEGRKTKEGLTTIYSREGIVINSILESIIIKTSSLLDYLSKLTFEAENLPLKFDEYPKRKSADYSHGDSLLSQTKVDKKLQWSVQERAGTVFEDKQSDVLLIKKLRNHIVHNGFLDMEASIYENKEKGELKERFILMPDYTEGQLDKYKGRTLFYSQDVKINLILPELLESITQLGFRTIQMLVNKEVIKNKKLIGFKPTEINIEIPDLRPYQLRKNPL</sequence>
<gene>
    <name evidence="1" type="ORF">HLH11_07220</name>
</gene>
<dbReference type="EMBL" id="JABERH010000016">
    <property type="protein sequence ID" value="NNH38443.1"/>
    <property type="molecule type" value="Genomic_DNA"/>
</dbReference>
<protein>
    <submittedName>
        <fullName evidence="1">Uncharacterized protein</fullName>
    </submittedName>
</protein>
<dbReference type="Proteomes" id="UP000532147">
    <property type="component" value="Unassembled WGS sequence"/>
</dbReference>
<reference evidence="1 2" key="1">
    <citation type="submission" date="2020-04" db="EMBL/GenBank/DDBJ databases">
        <title>Acinetobacter Taxon 24.</title>
        <authorList>
            <person name="Nemec A."/>
            <person name="Radolfova-Krizova L."/>
            <person name="Higgins P.G."/>
            <person name="Spanelova P."/>
        </authorList>
    </citation>
    <scope>NUCLEOTIDE SEQUENCE [LARGE SCALE GENOMIC DNA]</scope>
    <source>
        <strain evidence="1 2">ANC 4280</strain>
    </source>
</reference>
<name>A0A8E4F8Z3_9GAMM</name>
<evidence type="ECO:0000313" key="1">
    <source>
        <dbReference type="EMBL" id="NNH38443.1"/>
    </source>
</evidence>
<accession>A0A8E4F8Z3</accession>
<dbReference type="RefSeq" id="WP_171534329.1">
    <property type="nucleotide sequence ID" value="NZ_JABERH010000016.1"/>
</dbReference>
<evidence type="ECO:0000313" key="2">
    <source>
        <dbReference type="Proteomes" id="UP000532147"/>
    </source>
</evidence>